<dbReference type="OrthoDB" id="9127033at2"/>
<evidence type="ECO:0000259" key="4">
    <source>
        <dbReference type="PROSITE" id="PS50042"/>
    </source>
</evidence>
<dbReference type="InterPro" id="IPR012318">
    <property type="entry name" value="HTH_CRP"/>
</dbReference>
<keyword evidence="6" id="KW-0418">Kinase</keyword>
<evidence type="ECO:0000256" key="2">
    <source>
        <dbReference type="ARBA" id="ARBA00023125"/>
    </source>
</evidence>
<evidence type="ECO:0000313" key="7">
    <source>
        <dbReference type="Proteomes" id="UP000198846"/>
    </source>
</evidence>
<reference evidence="6 7" key="1">
    <citation type="submission" date="2016-10" db="EMBL/GenBank/DDBJ databases">
        <authorList>
            <person name="de Groot N.N."/>
        </authorList>
    </citation>
    <scope>NUCLEOTIDE SEQUENCE [LARGE SCALE GENOMIC DNA]</scope>
    <source>
        <strain evidence="6 7">DSM 23842</strain>
    </source>
</reference>
<dbReference type="PANTHER" id="PTHR24567:SF58">
    <property type="entry name" value="CYCLIC AMP-BINDING REGULATORY PROTEIN"/>
    <property type="match status" value="1"/>
</dbReference>
<dbReference type="SMART" id="SM00100">
    <property type="entry name" value="cNMP"/>
    <property type="match status" value="1"/>
</dbReference>
<dbReference type="STRING" id="283786.SAMN04487990_10887"/>
<name>A0A1H3ZCX8_BIZPA</name>
<proteinExistence type="predicted"/>
<dbReference type="InterPro" id="IPR018490">
    <property type="entry name" value="cNMP-bd_dom_sf"/>
</dbReference>
<dbReference type="Proteomes" id="UP000198846">
    <property type="component" value="Unassembled WGS sequence"/>
</dbReference>
<dbReference type="AlphaFoldDB" id="A0A1H3ZCX8"/>
<gene>
    <name evidence="6" type="ORF">SAMN04487990_10887</name>
</gene>
<dbReference type="Gene3D" id="2.60.120.10">
    <property type="entry name" value="Jelly Rolls"/>
    <property type="match status" value="1"/>
</dbReference>
<dbReference type="SUPFAM" id="SSF51206">
    <property type="entry name" value="cAMP-binding domain-like"/>
    <property type="match status" value="1"/>
</dbReference>
<dbReference type="InterPro" id="IPR000595">
    <property type="entry name" value="cNMP-bd_dom"/>
</dbReference>
<keyword evidence="7" id="KW-1185">Reference proteome</keyword>
<keyword evidence="1" id="KW-0805">Transcription regulation</keyword>
<evidence type="ECO:0000259" key="5">
    <source>
        <dbReference type="PROSITE" id="PS51063"/>
    </source>
</evidence>
<evidence type="ECO:0000256" key="3">
    <source>
        <dbReference type="ARBA" id="ARBA00023163"/>
    </source>
</evidence>
<dbReference type="PROSITE" id="PS50042">
    <property type="entry name" value="CNMP_BINDING_3"/>
    <property type="match status" value="1"/>
</dbReference>
<dbReference type="PROSITE" id="PS51063">
    <property type="entry name" value="HTH_CRP_2"/>
    <property type="match status" value="1"/>
</dbReference>
<dbReference type="GO" id="GO:0003700">
    <property type="term" value="F:DNA-binding transcription factor activity"/>
    <property type="evidence" value="ECO:0007669"/>
    <property type="project" value="TreeGrafter"/>
</dbReference>
<dbReference type="RefSeq" id="WP_092133560.1">
    <property type="nucleotide sequence ID" value="NZ_FNQK01000008.1"/>
</dbReference>
<evidence type="ECO:0000313" key="6">
    <source>
        <dbReference type="EMBL" id="SEA21358.1"/>
    </source>
</evidence>
<keyword evidence="2" id="KW-0238">DNA-binding</keyword>
<dbReference type="Pfam" id="PF13545">
    <property type="entry name" value="HTH_Crp_2"/>
    <property type="match status" value="1"/>
</dbReference>
<dbReference type="GO" id="GO:0016301">
    <property type="term" value="F:kinase activity"/>
    <property type="evidence" value="ECO:0007669"/>
    <property type="project" value="UniProtKB-KW"/>
</dbReference>
<dbReference type="PANTHER" id="PTHR24567">
    <property type="entry name" value="CRP FAMILY TRANSCRIPTIONAL REGULATORY PROTEIN"/>
    <property type="match status" value="1"/>
</dbReference>
<dbReference type="SMART" id="SM00419">
    <property type="entry name" value="HTH_CRP"/>
    <property type="match status" value="1"/>
</dbReference>
<keyword evidence="6" id="KW-0808">Transferase</keyword>
<dbReference type="Gene3D" id="1.10.10.10">
    <property type="entry name" value="Winged helix-like DNA-binding domain superfamily/Winged helix DNA-binding domain"/>
    <property type="match status" value="1"/>
</dbReference>
<feature type="domain" description="HTH crp-type" evidence="5">
    <location>
        <begin position="152"/>
        <end position="223"/>
    </location>
</feature>
<accession>A0A1H3ZCX8</accession>
<dbReference type="InterPro" id="IPR036390">
    <property type="entry name" value="WH_DNA-bd_sf"/>
</dbReference>
<dbReference type="GO" id="GO:0005829">
    <property type="term" value="C:cytosol"/>
    <property type="evidence" value="ECO:0007669"/>
    <property type="project" value="TreeGrafter"/>
</dbReference>
<dbReference type="InterPro" id="IPR050397">
    <property type="entry name" value="Env_Response_Regulators"/>
</dbReference>
<dbReference type="EMBL" id="FNQK01000008">
    <property type="protein sequence ID" value="SEA21358.1"/>
    <property type="molecule type" value="Genomic_DNA"/>
</dbReference>
<protein>
    <submittedName>
        <fullName evidence="6">cAMP-binding domain of CRP or a regulatory subunit of cAMP-dependent protein kinases</fullName>
    </submittedName>
</protein>
<keyword evidence="3" id="KW-0804">Transcription</keyword>
<dbReference type="InterPro" id="IPR014710">
    <property type="entry name" value="RmlC-like_jellyroll"/>
</dbReference>
<organism evidence="6 7">
    <name type="scientific">Bizionia paragorgiae</name>
    <dbReference type="NCBI Taxonomy" id="283786"/>
    <lineage>
        <taxon>Bacteria</taxon>
        <taxon>Pseudomonadati</taxon>
        <taxon>Bacteroidota</taxon>
        <taxon>Flavobacteriia</taxon>
        <taxon>Flavobacteriales</taxon>
        <taxon>Flavobacteriaceae</taxon>
        <taxon>Bizionia</taxon>
    </lineage>
</organism>
<sequence>MSHQESRCENCIVRQLNSLKALKKEELKRISDSKTTKIIKKGESIFAEGEKLNGVFCVQNGVTKLSKMSDNGKDQIIKIAAKGEILGQRSVVADEITNLSAVALNDMTVCYIPKAELSQSLNENMQFTQAILKQMAKDLKDSDDVIVSMAQKSVKQRIAEALLYLKNNFGVDNEGYIAMTLSREDIANVVGTAKEACIRTLSSFKKEELITTSGKRIKIENEKALYNMIEGF</sequence>
<dbReference type="CDD" id="cd00038">
    <property type="entry name" value="CAP_ED"/>
    <property type="match status" value="1"/>
</dbReference>
<dbReference type="InterPro" id="IPR036388">
    <property type="entry name" value="WH-like_DNA-bd_sf"/>
</dbReference>
<dbReference type="Pfam" id="PF00027">
    <property type="entry name" value="cNMP_binding"/>
    <property type="match status" value="1"/>
</dbReference>
<dbReference type="SUPFAM" id="SSF46785">
    <property type="entry name" value="Winged helix' DNA-binding domain"/>
    <property type="match status" value="1"/>
</dbReference>
<evidence type="ECO:0000256" key="1">
    <source>
        <dbReference type="ARBA" id="ARBA00023015"/>
    </source>
</evidence>
<dbReference type="GO" id="GO:0003677">
    <property type="term" value="F:DNA binding"/>
    <property type="evidence" value="ECO:0007669"/>
    <property type="project" value="UniProtKB-KW"/>
</dbReference>
<feature type="domain" description="Cyclic nucleotide-binding" evidence="4">
    <location>
        <begin position="18"/>
        <end position="138"/>
    </location>
</feature>